<feature type="transmembrane region" description="Helical" evidence="8">
    <location>
        <begin position="93"/>
        <end position="115"/>
    </location>
</feature>
<comment type="subcellular location">
    <subcellularLocation>
        <location evidence="1">Cell membrane</location>
        <topology evidence="1">Multi-pass membrane protein</topology>
    </subcellularLocation>
</comment>
<accession>A0A2M7U2Z8</accession>
<evidence type="ECO:0000256" key="8">
    <source>
        <dbReference type="SAM" id="Phobius"/>
    </source>
</evidence>
<name>A0A2M7U2Z8_9BACT</name>
<protein>
    <recommendedName>
        <fullName evidence="9">Glycosyltransferase RgtA/B/C/D-like domain-containing protein</fullName>
    </recommendedName>
</protein>
<dbReference type="EMBL" id="PFOD01000070">
    <property type="protein sequence ID" value="PIZ64770.1"/>
    <property type="molecule type" value="Genomic_DNA"/>
</dbReference>
<dbReference type="InterPro" id="IPR050297">
    <property type="entry name" value="LipidA_mod_glycosyltrf_83"/>
</dbReference>
<keyword evidence="6 8" id="KW-1133">Transmembrane helix</keyword>
<proteinExistence type="predicted"/>
<keyword evidence="7 8" id="KW-0472">Membrane</keyword>
<feature type="transmembrane region" description="Helical" evidence="8">
    <location>
        <begin position="216"/>
        <end position="235"/>
    </location>
</feature>
<evidence type="ECO:0000256" key="6">
    <source>
        <dbReference type="ARBA" id="ARBA00022989"/>
    </source>
</evidence>
<feature type="transmembrane region" description="Helical" evidence="8">
    <location>
        <begin position="273"/>
        <end position="295"/>
    </location>
</feature>
<dbReference type="Proteomes" id="UP000230027">
    <property type="component" value="Unassembled WGS sequence"/>
</dbReference>
<evidence type="ECO:0000313" key="10">
    <source>
        <dbReference type="EMBL" id="PIZ64770.1"/>
    </source>
</evidence>
<comment type="caution">
    <text evidence="10">The sequence shown here is derived from an EMBL/GenBank/DDBJ whole genome shotgun (WGS) entry which is preliminary data.</text>
</comment>
<feature type="transmembrane region" description="Helical" evidence="8">
    <location>
        <begin position="304"/>
        <end position="323"/>
    </location>
</feature>
<dbReference type="InterPro" id="IPR038731">
    <property type="entry name" value="RgtA/B/C-like"/>
</dbReference>
<gene>
    <name evidence="10" type="ORF">COY14_03885</name>
</gene>
<evidence type="ECO:0000256" key="7">
    <source>
        <dbReference type="ARBA" id="ARBA00023136"/>
    </source>
</evidence>
<dbReference type="PANTHER" id="PTHR33908:SF11">
    <property type="entry name" value="MEMBRANE PROTEIN"/>
    <property type="match status" value="1"/>
</dbReference>
<dbReference type="GO" id="GO:0005886">
    <property type="term" value="C:plasma membrane"/>
    <property type="evidence" value="ECO:0007669"/>
    <property type="project" value="UniProtKB-SubCell"/>
</dbReference>
<feature type="transmembrane region" description="Helical" evidence="8">
    <location>
        <begin position="354"/>
        <end position="374"/>
    </location>
</feature>
<evidence type="ECO:0000313" key="11">
    <source>
        <dbReference type="Proteomes" id="UP000230027"/>
    </source>
</evidence>
<keyword evidence="2" id="KW-1003">Cell membrane</keyword>
<feature type="transmembrane region" description="Helical" evidence="8">
    <location>
        <begin position="122"/>
        <end position="138"/>
    </location>
</feature>
<keyword evidence="5 8" id="KW-0812">Transmembrane</keyword>
<evidence type="ECO:0000256" key="4">
    <source>
        <dbReference type="ARBA" id="ARBA00022679"/>
    </source>
</evidence>
<feature type="transmembrane region" description="Helical" evidence="8">
    <location>
        <begin position="329"/>
        <end position="347"/>
    </location>
</feature>
<evidence type="ECO:0000256" key="2">
    <source>
        <dbReference type="ARBA" id="ARBA00022475"/>
    </source>
</evidence>
<dbReference type="AlphaFoldDB" id="A0A2M7U2Z8"/>
<keyword evidence="4" id="KW-0808">Transferase</keyword>
<feature type="transmembrane region" description="Helical" evidence="8">
    <location>
        <begin position="191"/>
        <end position="209"/>
    </location>
</feature>
<evidence type="ECO:0000256" key="1">
    <source>
        <dbReference type="ARBA" id="ARBA00004651"/>
    </source>
</evidence>
<feature type="domain" description="Glycosyltransferase RgtA/B/C/D-like" evidence="9">
    <location>
        <begin position="83"/>
        <end position="219"/>
    </location>
</feature>
<feature type="transmembrane region" description="Helical" evidence="8">
    <location>
        <begin position="169"/>
        <end position="185"/>
    </location>
</feature>
<reference evidence="11" key="1">
    <citation type="submission" date="2017-09" db="EMBL/GenBank/DDBJ databases">
        <title>Depth-based differentiation of microbial function through sediment-hosted aquifers and enrichment of novel symbionts in the deep terrestrial subsurface.</title>
        <authorList>
            <person name="Probst A.J."/>
            <person name="Ladd B."/>
            <person name="Jarett J.K."/>
            <person name="Geller-Mcgrath D.E."/>
            <person name="Sieber C.M.K."/>
            <person name="Emerson J.B."/>
            <person name="Anantharaman K."/>
            <person name="Thomas B.C."/>
            <person name="Malmstrom R."/>
            <person name="Stieglmeier M."/>
            <person name="Klingl A."/>
            <person name="Woyke T."/>
            <person name="Ryan C.M."/>
            <person name="Banfield J.F."/>
        </authorList>
    </citation>
    <scope>NUCLEOTIDE SEQUENCE [LARGE SCALE GENOMIC DNA]</scope>
</reference>
<organism evidence="10 11">
    <name type="scientific">Candidatus Roizmanbacteria bacterium CG_4_10_14_0_2_um_filter_36_9</name>
    <dbReference type="NCBI Taxonomy" id="1974823"/>
    <lineage>
        <taxon>Bacteria</taxon>
        <taxon>Candidatus Roizmaniibacteriota</taxon>
    </lineage>
</organism>
<feature type="transmembrane region" description="Helical" evidence="8">
    <location>
        <begin position="144"/>
        <end position="162"/>
    </location>
</feature>
<dbReference type="GO" id="GO:0016763">
    <property type="term" value="F:pentosyltransferase activity"/>
    <property type="evidence" value="ECO:0007669"/>
    <property type="project" value="TreeGrafter"/>
</dbReference>
<keyword evidence="3" id="KW-0328">Glycosyltransferase</keyword>
<dbReference type="Pfam" id="PF13231">
    <property type="entry name" value="PMT_2"/>
    <property type="match status" value="1"/>
</dbReference>
<evidence type="ECO:0000256" key="5">
    <source>
        <dbReference type="ARBA" id="ARBA00022692"/>
    </source>
</evidence>
<sequence length="516" mass="60201">MLDLKKIIKCIQSEITRKDILIIIGIVVLFFLTRLVNLKNFPVFTDEGIYIRWAKVALQDPSWRFISLTDGRQPLQTWGTIPFLKMFPTDALIAGRLFAVSTGFISLLGVFTILWYLFKKHAALLGSFLYVVMPYFVFYDRMALADSAVNAGFIWMLFLSILLAKTRRLDVALLFGFATGFSLLTKSSSRMFLMLAAFGPLFFINKKYLSSIWKTLNYYVLLGIGGSIGLLFYNIQRLSPYMHFVEKKNTTFVMTFQEFLDTPFKFFIHNVKLIPTFASWEAGFIIVMFSVWGFWKLWNNDRRLFFYLLAFTILPFIALSFFAKIVFPRYLIFFASILLITGTYGLLQIKSIKVRLLFVGILIFSMLIFDYPLVFDAKYAFFPKVDRDQYVEGVDAVWGVDEFMREMDVQSKTQTIFLLAEGDFGLIADVLKVFDQQGNNIEIQGIWPLDEKDILEYQKIFDRKVYIVFSHRQEFPTNWPIKLYKVYDKPMSNIKLYVFEYKELLTPSVIIKEKAL</sequence>
<evidence type="ECO:0000256" key="3">
    <source>
        <dbReference type="ARBA" id="ARBA00022676"/>
    </source>
</evidence>
<evidence type="ECO:0000259" key="9">
    <source>
        <dbReference type="Pfam" id="PF13231"/>
    </source>
</evidence>
<dbReference type="GO" id="GO:0009103">
    <property type="term" value="P:lipopolysaccharide biosynthetic process"/>
    <property type="evidence" value="ECO:0007669"/>
    <property type="project" value="UniProtKB-ARBA"/>
</dbReference>
<feature type="transmembrane region" description="Helical" evidence="8">
    <location>
        <begin position="20"/>
        <end position="36"/>
    </location>
</feature>
<dbReference type="PANTHER" id="PTHR33908">
    <property type="entry name" value="MANNOSYLTRANSFERASE YKCB-RELATED"/>
    <property type="match status" value="1"/>
</dbReference>